<dbReference type="AlphaFoldDB" id="A0A242MB44"/>
<dbReference type="Proteomes" id="UP000194546">
    <property type="component" value="Unassembled WGS sequence"/>
</dbReference>
<evidence type="ECO:0000313" key="3">
    <source>
        <dbReference type="Proteomes" id="UP000194546"/>
    </source>
</evidence>
<sequence length="77" mass="8748">MDPFADAWSVIEGWLIAEPGVSANELMDRLARMIPDAYAKKAQLRTLQRRVKAWRVERVKEMVLGSLRKHAATPTEA</sequence>
<evidence type="ECO:0000313" key="2">
    <source>
        <dbReference type="EMBL" id="OTP72854.1"/>
    </source>
</evidence>
<evidence type="ECO:0000313" key="4">
    <source>
        <dbReference type="Proteomes" id="UP000195221"/>
    </source>
</evidence>
<proteinExistence type="predicted"/>
<protein>
    <submittedName>
        <fullName evidence="1">Element of external origin, transposon-related function</fullName>
    </submittedName>
    <submittedName>
        <fullName evidence="2">Mobile element protein</fullName>
    </submittedName>
</protein>
<reference evidence="1 3" key="1">
    <citation type="submission" date="2017-03" db="EMBL/GenBank/DDBJ databases">
        <title>Genome analysis of strain PAMC 26510.</title>
        <authorList>
            <person name="Oh H.-M."/>
            <person name="Yang J.-A."/>
        </authorList>
    </citation>
    <scope>NUCLEOTIDE SEQUENCE [LARGE SCALE GENOMIC DNA]</scope>
    <source>
        <strain evidence="1 3">PAMC 26510</strain>
    </source>
</reference>
<dbReference type="EMBL" id="NBTZ01000082">
    <property type="protein sequence ID" value="OTP72854.1"/>
    <property type="molecule type" value="Genomic_DNA"/>
</dbReference>
<evidence type="ECO:0000313" key="1">
    <source>
        <dbReference type="EMBL" id="OTP68505.1"/>
    </source>
</evidence>
<name>A0A242MB44_CABSO</name>
<organism evidence="1 3">
    <name type="scientific">Caballeronia sordidicola</name>
    <name type="common">Burkholderia sordidicola</name>
    <dbReference type="NCBI Taxonomy" id="196367"/>
    <lineage>
        <taxon>Bacteria</taxon>
        <taxon>Pseudomonadati</taxon>
        <taxon>Pseudomonadota</taxon>
        <taxon>Betaproteobacteria</taxon>
        <taxon>Burkholderiales</taxon>
        <taxon>Burkholderiaceae</taxon>
        <taxon>Caballeronia</taxon>
    </lineage>
</organism>
<reference evidence="2 4" key="2">
    <citation type="submission" date="2017-03" db="EMBL/GenBank/DDBJ databases">
        <title>Genome analysis of strain PAMC 26577.</title>
        <authorList>
            <person name="Oh H.-M."/>
            <person name="Yang J.-A."/>
        </authorList>
    </citation>
    <scope>NUCLEOTIDE SEQUENCE [LARGE SCALE GENOMIC DNA]</scope>
    <source>
        <strain evidence="2 4">PAMC 26577</strain>
    </source>
</reference>
<dbReference type="Proteomes" id="UP000195221">
    <property type="component" value="Unassembled WGS sequence"/>
</dbReference>
<dbReference type="RefSeq" id="WP_256927940.1">
    <property type="nucleotide sequence ID" value="NZ_NBTY01000171.1"/>
</dbReference>
<comment type="caution">
    <text evidence="1">The sequence shown here is derived from an EMBL/GenBank/DDBJ whole genome shotgun (WGS) entry which is preliminary data.</text>
</comment>
<accession>A0A242MB44</accession>
<gene>
    <name evidence="1" type="ORF">PAMC26510_29035</name>
    <name evidence="2" type="ORF">PAMC26577_19560</name>
</gene>
<dbReference type="EMBL" id="NBTY01000171">
    <property type="protein sequence ID" value="OTP68505.1"/>
    <property type="molecule type" value="Genomic_DNA"/>
</dbReference>